<dbReference type="GO" id="GO:0004721">
    <property type="term" value="F:phosphoprotein phosphatase activity"/>
    <property type="evidence" value="ECO:0007669"/>
    <property type="project" value="InterPro"/>
</dbReference>
<dbReference type="PROSITE" id="PS50056">
    <property type="entry name" value="TYR_PHOSPHATASE_2"/>
    <property type="match status" value="1"/>
</dbReference>
<dbReference type="InterPro" id="IPR026893">
    <property type="entry name" value="Tyr/Ser_Pase_IphP-type"/>
</dbReference>
<name>A0A921LQI0_9ACTN</name>
<dbReference type="InterPro" id="IPR000387">
    <property type="entry name" value="Tyr_Pase_dom"/>
</dbReference>
<dbReference type="Pfam" id="PF13350">
    <property type="entry name" value="Y_phosphatase3"/>
    <property type="match status" value="1"/>
</dbReference>
<evidence type="ECO:0000313" key="2">
    <source>
        <dbReference type="EMBL" id="HJG30012.1"/>
    </source>
</evidence>
<evidence type="ECO:0000259" key="1">
    <source>
        <dbReference type="PROSITE" id="PS50056"/>
    </source>
</evidence>
<proteinExistence type="predicted"/>
<gene>
    <name evidence="2" type="ORF">K8U80_01310</name>
</gene>
<dbReference type="InterPro" id="IPR016130">
    <property type="entry name" value="Tyr_Pase_AS"/>
</dbReference>
<dbReference type="RefSeq" id="WP_161938972.1">
    <property type="nucleotide sequence ID" value="NZ_CABKVW010000004.1"/>
</dbReference>
<dbReference type="InterPro" id="IPR029021">
    <property type="entry name" value="Prot-tyrosine_phosphatase-like"/>
</dbReference>
<comment type="caution">
    <text evidence="2">The sequence shown here is derived from an EMBL/GenBank/DDBJ whole genome shotgun (WGS) entry which is preliminary data.</text>
</comment>
<reference evidence="2" key="1">
    <citation type="journal article" date="2021" name="PeerJ">
        <title>Extensive microbial diversity within the chicken gut microbiome revealed by metagenomics and culture.</title>
        <authorList>
            <person name="Gilroy R."/>
            <person name="Ravi A."/>
            <person name="Getino M."/>
            <person name="Pursley I."/>
            <person name="Horton D.L."/>
            <person name="Alikhan N.F."/>
            <person name="Baker D."/>
            <person name="Gharbi K."/>
            <person name="Hall N."/>
            <person name="Watson M."/>
            <person name="Adriaenssens E.M."/>
            <person name="Foster-Nyarko E."/>
            <person name="Jarju S."/>
            <person name="Secka A."/>
            <person name="Antonio M."/>
            <person name="Oren A."/>
            <person name="Chaudhuri R.R."/>
            <person name="La Ragione R."/>
            <person name="Hildebrand F."/>
            <person name="Pallen M.J."/>
        </authorList>
    </citation>
    <scope>NUCLEOTIDE SEQUENCE</scope>
    <source>
        <strain evidence="2">ChiGjej2B2-7701</strain>
    </source>
</reference>
<dbReference type="AlphaFoldDB" id="A0A921LQI0"/>
<organism evidence="2 3">
    <name type="scientific">Collinsella ihumii</name>
    <dbReference type="NCBI Taxonomy" id="1720204"/>
    <lineage>
        <taxon>Bacteria</taxon>
        <taxon>Bacillati</taxon>
        <taxon>Actinomycetota</taxon>
        <taxon>Coriobacteriia</taxon>
        <taxon>Coriobacteriales</taxon>
        <taxon>Coriobacteriaceae</taxon>
        <taxon>Collinsella</taxon>
    </lineage>
</organism>
<reference evidence="2" key="2">
    <citation type="submission" date="2021-09" db="EMBL/GenBank/DDBJ databases">
        <authorList>
            <person name="Gilroy R."/>
        </authorList>
    </citation>
    <scope>NUCLEOTIDE SEQUENCE</scope>
    <source>
        <strain evidence="2">ChiGjej2B2-7701</strain>
    </source>
</reference>
<dbReference type="PROSITE" id="PS00383">
    <property type="entry name" value="TYR_PHOSPHATASE_1"/>
    <property type="match status" value="1"/>
</dbReference>
<dbReference type="Proteomes" id="UP000746751">
    <property type="component" value="Unassembled WGS sequence"/>
</dbReference>
<protein>
    <submittedName>
        <fullName evidence="2">Tyrosine-protein phosphatase</fullName>
    </submittedName>
</protein>
<dbReference type="Gene3D" id="3.90.190.10">
    <property type="entry name" value="Protein tyrosine phosphatase superfamily"/>
    <property type="match status" value="1"/>
</dbReference>
<dbReference type="SUPFAM" id="SSF52799">
    <property type="entry name" value="(Phosphotyrosine protein) phosphatases II"/>
    <property type="match status" value="1"/>
</dbReference>
<accession>A0A921LQI0</accession>
<evidence type="ECO:0000313" key="3">
    <source>
        <dbReference type="Proteomes" id="UP000746751"/>
    </source>
</evidence>
<feature type="domain" description="Tyrosine specific protein phosphatases" evidence="1">
    <location>
        <begin position="134"/>
        <end position="200"/>
    </location>
</feature>
<sequence length="257" mass="27196">MTSTATLMRAVSRPLPLEGAANVRDLGGYPIAGNPRHATARGAFLRGDDLSALSAQDVASLTAYGLSLDIDVRSARELGEAPDVFENPADADGVRYASVPLLDGMNSAGFEGPLPSSLEEIYRVLLDADAYGLARVMELMAAETGAVLFHCSAGKDRTGVIAMLLLKLADVADEDVVADYAASAGYMEARFRAQRTALAKRGIAAPDFLFASEPETMKRTLIHLARRYGSAEHYLLEAAGVNPASVAIIKNRLQGGL</sequence>
<dbReference type="EMBL" id="DYVF01000011">
    <property type="protein sequence ID" value="HJG30012.1"/>
    <property type="molecule type" value="Genomic_DNA"/>
</dbReference>